<feature type="region of interest" description="Disordered" evidence="1">
    <location>
        <begin position="32"/>
        <end position="83"/>
    </location>
</feature>
<dbReference type="AlphaFoldDB" id="R0K9P9"/>
<sequence length="124" mass="14045">MKQALEQICNRYLKSEVLKLPLLPQIFFQGAAQTGHRQPTPTSSLLQQHSQRPEAAVHSREGQGKGHELASWTGQSQRCSGNLSEGNSYHFEKLVEANLKIIMDKKENTVKYTSMDRAEAMKKY</sequence>
<evidence type="ECO:0000256" key="1">
    <source>
        <dbReference type="SAM" id="MobiDB-lite"/>
    </source>
</evidence>
<feature type="compositionally biased region" description="Polar residues" evidence="1">
    <location>
        <begin position="72"/>
        <end position="83"/>
    </location>
</feature>
<evidence type="ECO:0000313" key="3">
    <source>
        <dbReference type="Proteomes" id="UP000296049"/>
    </source>
</evidence>
<name>R0K9P9_ANAPL</name>
<proteinExistence type="predicted"/>
<organism evidence="2 3">
    <name type="scientific">Anas platyrhynchos</name>
    <name type="common">Mallard</name>
    <name type="synonym">Anas boschas</name>
    <dbReference type="NCBI Taxonomy" id="8839"/>
    <lineage>
        <taxon>Eukaryota</taxon>
        <taxon>Metazoa</taxon>
        <taxon>Chordata</taxon>
        <taxon>Craniata</taxon>
        <taxon>Vertebrata</taxon>
        <taxon>Euteleostomi</taxon>
        <taxon>Archelosauria</taxon>
        <taxon>Archosauria</taxon>
        <taxon>Dinosauria</taxon>
        <taxon>Saurischia</taxon>
        <taxon>Theropoda</taxon>
        <taxon>Coelurosauria</taxon>
        <taxon>Aves</taxon>
        <taxon>Neognathae</taxon>
        <taxon>Galloanserae</taxon>
        <taxon>Anseriformes</taxon>
        <taxon>Anatidae</taxon>
        <taxon>Anatinae</taxon>
        <taxon>Anas</taxon>
    </lineage>
</organism>
<keyword evidence="3" id="KW-1185">Reference proteome</keyword>
<protein>
    <submittedName>
        <fullName evidence="2">Uncharacterized protein</fullName>
    </submittedName>
</protein>
<dbReference type="EMBL" id="KB742565">
    <property type="protein sequence ID" value="EOB07011.1"/>
    <property type="molecule type" value="Genomic_DNA"/>
</dbReference>
<reference evidence="3" key="1">
    <citation type="journal article" date="2013" name="Nat. Genet.">
        <title>The duck genome and transcriptome provide insight into an avian influenza virus reservoir species.</title>
        <authorList>
            <person name="Huang Y."/>
            <person name="Li Y."/>
            <person name="Burt D.W."/>
            <person name="Chen H."/>
            <person name="Zhang Y."/>
            <person name="Qian W."/>
            <person name="Kim H."/>
            <person name="Gan S."/>
            <person name="Zhao Y."/>
            <person name="Li J."/>
            <person name="Yi K."/>
            <person name="Feng H."/>
            <person name="Zhu P."/>
            <person name="Li B."/>
            <person name="Liu Q."/>
            <person name="Fairley S."/>
            <person name="Magor K.E."/>
            <person name="Du Z."/>
            <person name="Hu X."/>
            <person name="Goodman L."/>
            <person name="Tafer H."/>
            <person name="Vignal A."/>
            <person name="Lee T."/>
            <person name="Kim K.W."/>
            <person name="Sheng Z."/>
            <person name="An Y."/>
            <person name="Searle S."/>
            <person name="Herrero J."/>
            <person name="Groenen M.A."/>
            <person name="Crooijmans R.P."/>
            <person name="Faraut T."/>
            <person name="Cai Q."/>
            <person name="Webster R.G."/>
            <person name="Aldridge J.R."/>
            <person name="Warren W.C."/>
            <person name="Bartschat S."/>
            <person name="Kehr S."/>
            <person name="Marz M."/>
            <person name="Stadler P.F."/>
            <person name="Smith J."/>
            <person name="Kraus R.H."/>
            <person name="Zhao Y."/>
            <person name="Ren L."/>
            <person name="Fei J."/>
            <person name="Morisson M."/>
            <person name="Kaiser P."/>
            <person name="Griffin D.K."/>
            <person name="Rao M."/>
            <person name="Pitel F."/>
            <person name="Wang J."/>
            <person name="Li N."/>
        </authorList>
    </citation>
    <scope>NUCLEOTIDE SEQUENCE [LARGE SCALE GENOMIC DNA]</scope>
</reference>
<feature type="compositionally biased region" description="Polar residues" evidence="1">
    <location>
        <begin position="32"/>
        <end position="50"/>
    </location>
</feature>
<feature type="compositionally biased region" description="Basic and acidic residues" evidence="1">
    <location>
        <begin position="51"/>
        <end position="68"/>
    </location>
</feature>
<accession>R0K9P9</accession>
<gene>
    <name evidence="2" type="ORF">Anapl_10500</name>
</gene>
<evidence type="ECO:0000313" key="2">
    <source>
        <dbReference type="EMBL" id="EOB07011.1"/>
    </source>
</evidence>
<dbReference type="Proteomes" id="UP000296049">
    <property type="component" value="Unassembled WGS sequence"/>
</dbReference>